<evidence type="ECO:0000313" key="8">
    <source>
        <dbReference type="Proteomes" id="UP000665020"/>
    </source>
</evidence>
<dbReference type="InterPro" id="IPR001851">
    <property type="entry name" value="ABC_transp_permease"/>
</dbReference>
<keyword evidence="8" id="KW-1185">Reference proteome</keyword>
<feature type="transmembrane region" description="Helical" evidence="6">
    <location>
        <begin position="101"/>
        <end position="123"/>
    </location>
</feature>
<evidence type="ECO:0000256" key="2">
    <source>
        <dbReference type="ARBA" id="ARBA00022475"/>
    </source>
</evidence>
<comment type="subcellular location">
    <subcellularLocation>
        <location evidence="1">Cell membrane</location>
        <topology evidence="1">Multi-pass membrane protein</topology>
    </subcellularLocation>
</comment>
<dbReference type="GO" id="GO:0005886">
    <property type="term" value="C:plasma membrane"/>
    <property type="evidence" value="ECO:0007669"/>
    <property type="project" value="UniProtKB-SubCell"/>
</dbReference>
<dbReference type="EMBL" id="CP046640">
    <property type="protein sequence ID" value="QTL96733.1"/>
    <property type="molecule type" value="Genomic_DNA"/>
</dbReference>
<dbReference type="AlphaFoldDB" id="A0A8A7K4S7"/>
<keyword evidence="5 6" id="KW-0472">Membrane</keyword>
<organism evidence="7 8">
    <name type="scientific">Iocasia fonsfrigidae</name>
    <dbReference type="NCBI Taxonomy" id="2682810"/>
    <lineage>
        <taxon>Bacteria</taxon>
        <taxon>Bacillati</taxon>
        <taxon>Bacillota</taxon>
        <taxon>Clostridia</taxon>
        <taxon>Halanaerobiales</taxon>
        <taxon>Halanaerobiaceae</taxon>
        <taxon>Iocasia</taxon>
    </lineage>
</organism>
<feature type="transmembrane region" description="Helical" evidence="6">
    <location>
        <begin position="75"/>
        <end position="95"/>
    </location>
</feature>
<feature type="transmembrane region" description="Helical" evidence="6">
    <location>
        <begin position="21"/>
        <end position="38"/>
    </location>
</feature>
<gene>
    <name evidence="7" type="ORF">GM661_01460</name>
</gene>
<evidence type="ECO:0000256" key="4">
    <source>
        <dbReference type="ARBA" id="ARBA00022989"/>
    </source>
</evidence>
<dbReference type="RefSeq" id="WP_230868445.1">
    <property type="nucleotide sequence ID" value="NZ_CP046640.1"/>
</dbReference>
<dbReference type="Pfam" id="PF02653">
    <property type="entry name" value="BPD_transp_2"/>
    <property type="match status" value="1"/>
</dbReference>
<evidence type="ECO:0000256" key="3">
    <source>
        <dbReference type="ARBA" id="ARBA00022692"/>
    </source>
</evidence>
<feature type="transmembrane region" description="Helical" evidence="6">
    <location>
        <begin position="130"/>
        <end position="153"/>
    </location>
</feature>
<dbReference type="PANTHER" id="PTHR32196:SF72">
    <property type="entry name" value="RIBOSE IMPORT PERMEASE PROTEIN RBSC"/>
    <property type="match status" value="1"/>
</dbReference>
<accession>A0A8A7K4S7</accession>
<dbReference type="Proteomes" id="UP000665020">
    <property type="component" value="Chromosome"/>
</dbReference>
<dbReference type="GO" id="GO:0022857">
    <property type="term" value="F:transmembrane transporter activity"/>
    <property type="evidence" value="ECO:0007669"/>
    <property type="project" value="InterPro"/>
</dbReference>
<feature type="transmembrane region" description="Helical" evidence="6">
    <location>
        <begin position="50"/>
        <end position="68"/>
    </location>
</feature>
<evidence type="ECO:0000313" key="7">
    <source>
        <dbReference type="EMBL" id="QTL96733.1"/>
    </source>
</evidence>
<name>A0A8A7K4S7_9FIRM</name>
<feature type="transmembrane region" description="Helical" evidence="6">
    <location>
        <begin position="279"/>
        <end position="299"/>
    </location>
</feature>
<evidence type="ECO:0000256" key="5">
    <source>
        <dbReference type="ARBA" id="ARBA00023136"/>
    </source>
</evidence>
<proteinExistence type="predicted"/>
<keyword evidence="3 6" id="KW-0812">Transmembrane</keyword>
<dbReference type="PANTHER" id="PTHR32196">
    <property type="entry name" value="ABC TRANSPORTER PERMEASE PROTEIN YPHD-RELATED-RELATED"/>
    <property type="match status" value="1"/>
</dbReference>
<feature type="transmembrane region" description="Helical" evidence="6">
    <location>
        <begin position="252"/>
        <end position="272"/>
    </location>
</feature>
<keyword evidence="2" id="KW-1003">Cell membrane</keyword>
<feature type="transmembrane region" description="Helical" evidence="6">
    <location>
        <begin position="305"/>
        <end position="325"/>
    </location>
</feature>
<keyword evidence="4 6" id="KW-1133">Transmembrane helix</keyword>
<protein>
    <submittedName>
        <fullName evidence="7">ABC transporter permease</fullName>
    </submittedName>
</protein>
<feature type="transmembrane region" description="Helical" evidence="6">
    <location>
        <begin position="220"/>
        <end position="240"/>
    </location>
</feature>
<evidence type="ECO:0000256" key="6">
    <source>
        <dbReference type="SAM" id="Phobius"/>
    </source>
</evidence>
<feature type="transmembrane region" description="Helical" evidence="6">
    <location>
        <begin position="165"/>
        <end position="191"/>
    </location>
</feature>
<evidence type="ECO:0000256" key="1">
    <source>
        <dbReference type="ARBA" id="ARBA00004651"/>
    </source>
</evidence>
<dbReference type="KEGG" id="ifn:GM661_01460"/>
<dbReference type="CDD" id="cd06579">
    <property type="entry name" value="TM_PBP1_transp_AraH_like"/>
    <property type="match status" value="1"/>
</dbReference>
<sequence length="335" mass="35830">MLEGKSKGLFNSENIQKIRELGLITFIIIIGFFVQLRNPSFLSLENINDLIKNTAILSILAAGMMLVIITRGIDLSIGATLALSGMLTAMTVKIYPGLHPILAIFLGMLIGLICGVIIGFFVARTSILPIIATLGMMNVFRGITFLVSGGSWVSAYQMSDGFKNIATGSVFGINNLIFVAIIIYILFYYFVNYTRTGRQVYAVGSNPNSARISGINVSKILCLVYMIMGALAGLSGVLWVSKFASAQSNTAMGYEMTVIASCVVGGVSIAGGRGKVSGLLSGVLLMGLLDNALPLINVSPFWQDAIQGAIILLAVVVSALVKRSVDRKNLMRRVI</sequence>
<reference evidence="7" key="1">
    <citation type="submission" date="2019-12" db="EMBL/GenBank/DDBJ databases">
        <authorList>
            <person name="zhang j."/>
            <person name="sun C.M."/>
        </authorList>
    </citation>
    <scope>NUCLEOTIDE SEQUENCE</scope>
    <source>
        <strain evidence="7">NS-1</strain>
    </source>
</reference>